<dbReference type="PANTHER" id="PTHR14614:SF44">
    <property type="entry name" value="PROTEIN N-LYSINE METHYLTRANSFERASE METTL21D"/>
    <property type="match status" value="1"/>
</dbReference>
<keyword evidence="1" id="KW-0472">Membrane</keyword>
<dbReference type="GO" id="GO:0032991">
    <property type="term" value="C:protein-containing complex"/>
    <property type="evidence" value="ECO:0007669"/>
    <property type="project" value="TreeGrafter"/>
</dbReference>
<name>A0A232FHT5_9HYME</name>
<proteinExistence type="predicted"/>
<keyword evidence="1" id="KW-1133">Transmembrane helix</keyword>
<keyword evidence="1" id="KW-0812">Transmembrane</keyword>
<gene>
    <name evidence="2" type="ORF">TSAR_008812</name>
</gene>
<dbReference type="OrthoDB" id="413520at2759"/>
<evidence type="ECO:0000256" key="1">
    <source>
        <dbReference type="SAM" id="Phobius"/>
    </source>
</evidence>
<dbReference type="InterPro" id="IPR029063">
    <property type="entry name" value="SAM-dependent_MTases_sf"/>
</dbReference>
<dbReference type="PANTHER" id="PTHR14614">
    <property type="entry name" value="HEPATOCELLULAR CARCINOMA-ASSOCIATED ANTIGEN"/>
    <property type="match status" value="1"/>
</dbReference>
<dbReference type="EMBL" id="NNAY01000180">
    <property type="protein sequence ID" value="OXU30242.1"/>
    <property type="molecule type" value="Genomic_DNA"/>
</dbReference>
<dbReference type="Gene3D" id="3.40.50.150">
    <property type="entry name" value="Vaccinia Virus protein VP39"/>
    <property type="match status" value="1"/>
</dbReference>
<reference evidence="2 3" key="1">
    <citation type="journal article" date="2017" name="Curr. Biol.">
        <title>The Evolution of Venom by Co-option of Single-Copy Genes.</title>
        <authorList>
            <person name="Martinson E.O."/>
            <person name="Mrinalini"/>
            <person name="Kelkar Y.D."/>
            <person name="Chang C.H."/>
            <person name="Werren J.H."/>
        </authorList>
    </citation>
    <scope>NUCLEOTIDE SEQUENCE [LARGE SCALE GENOMIC DNA]</scope>
    <source>
        <strain evidence="2 3">Alberta</strain>
        <tissue evidence="2">Whole body</tissue>
    </source>
</reference>
<dbReference type="SUPFAM" id="SSF53335">
    <property type="entry name" value="S-adenosyl-L-methionine-dependent methyltransferases"/>
    <property type="match status" value="1"/>
</dbReference>
<accession>A0A232FHT5</accession>
<dbReference type="Proteomes" id="UP000215335">
    <property type="component" value="Unassembled WGS sequence"/>
</dbReference>
<organism evidence="2 3">
    <name type="scientific">Trichomalopsis sarcophagae</name>
    <dbReference type="NCBI Taxonomy" id="543379"/>
    <lineage>
        <taxon>Eukaryota</taxon>
        <taxon>Metazoa</taxon>
        <taxon>Ecdysozoa</taxon>
        <taxon>Arthropoda</taxon>
        <taxon>Hexapoda</taxon>
        <taxon>Insecta</taxon>
        <taxon>Pterygota</taxon>
        <taxon>Neoptera</taxon>
        <taxon>Endopterygota</taxon>
        <taxon>Hymenoptera</taxon>
        <taxon>Apocrita</taxon>
        <taxon>Proctotrupomorpha</taxon>
        <taxon>Chalcidoidea</taxon>
        <taxon>Pteromalidae</taxon>
        <taxon>Pteromalinae</taxon>
        <taxon>Trichomalopsis</taxon>
    </lineage>
</organism>
<feature type="transmembrane region" description="Helical" evidence="1">
    <location>
        <begin position="61"/>
        <end position="84"/>
    </location>
</feature>
<dbReference type="InterPro" id="IPR019410">
    <property type="entry name" value="Methyltransf_16"/>
</dbReference>
<dbReference type="Pfam" id="PF10294">
    <property type="entry name" value="Methyltransf_16"/>
    <property type="match status" value="1"/>
</dbReference>
<sequence length="217" mass="24503">MDSDKDIFIRNLTLDSCDTCLTFLQKKIGDVSCVIWDAALVLAKYLDKTSQKNKWLKGKQVLELGAGLGCAGIVAACLGAHVVLTDLETVLPMLEKNIKANEKQWKSLGGVAEAQVLEWGKEVNNLNFKPEIILLTDCVYYEESVKPLLDTMEVFFNNEGTYAILSQEERDTPKQVSVWKEFITKLNERFKVEKIPMAEQHSTYSSPDIHLMKISKK</sequence>
<keyword evidence="3" id="KW-1185">Reference proteome</keyword>
<dbReference type="STRING" id="543379.A0A232FHT5"/>
<evidence type="ECO:0000313" key="3">
    <source>
        <dbReference type="Proteomes" id="UP000215335"/>
    </source>
</evidence>
<protein>
    <submittedName>
        <fullName evidence="2">Uncharacterized protein</fullName>
    </submittedName>
</protein>
<evidence type="ECO:0000313" key="2">
    <source>
        <dbReference type="EMBL" id="OXU30242.1"/>
    </source>
</evidence>
<dbReference type="GO" id="GO:0005829">
    <property type="term" value="C:cytosol"/>
    <property type="evidence" value="ECO:0007669"/>
    <property type="project" value="TreeGrafter"/>
</dbReference>
<dbReference type="AlphaFoldDB" id="A0A232FHT5"/>
<comment type="caution">
    <text evidence="2">The sequence shown here is derived from an EMBL/GenBank/DDBJ whole genome shotgun (WGS) entry which is preliminary data.</text>
</comment>